<keyword evidence="3" id="KW-1185">Reference proteome</keyword>
<accession>A0A5M8Q4Q2</accession>
<dbReference type="EMBL" id="VOIR01000017">
    <property type="protein sequence ID" value="KAA6430855.1"/>
    <property type="molecule type" value="Genomic_DNA"/>
</dbReference>
<dbReference type="RefSeq" id="WP_146357811.1">
    <property type="nucleotide sequence ID" value="NZ_VOIR01000017.1"/>
</dbReference>
<comment type="caution">
    <text evidence="2">The sequence shown here is derived from an EMBL/GenBank/DDBJ whole genome shotgun (WGS) entry which is preliminary data.</text>
</comment>
<evidence type="ECO:0000313" key="3">
    <source>
        <dbReference type="Proteomes" id="UP000323221"/>
    </source>
</evidence>
<evidence type="ECO:0000313" key="2">
    <source>
        <dbReference type="EMBL" id="KAA6430855.1"/>
    </source>
</evidence>
<sequence length="358" mass="39414">MRRIAVVTCYRQPDYVRAITLRTAVADLGDEAIVVKNRSRGVRRYAEVAGELWRMRRDRPDAYLVTFRAFEVVPLVLALAGGRPVVYDEFINPVEWFVEEHRRLRPGSLPARALRGAFRTMMRRCAVVLADTASHADHAAELMDLPRELWKVVPVGTDEATFRPASRKPGTPFRVLYYGSMLPLHGLDVLLEAAVLLAGRDDIAVDVVGGTDDDRARVDAAVARGARVRYRSWVPYEELPALFAETGLAIGGPLGDTVQSRYVITGKTYQFLASGVPSLVGANLESSAFTDRSDALVVPQGDPIAVAEAARWAADHPQELAEVGRRGRELYERAFSRPRIAEALGVALSGIRVAAGRR</sequence>
<dbReference type="GO" id="GO:0016757">
    <property type="term" value="F:glycosyltransferase activity"/>
    <property type="evidence" value="ECO:0007669"/>
    <property type="project" value="TreeGrafter"/>
</dbReference>
<dbReference type="AlphaFoldDB" id="A0A5M8Q4Q2"/>
<protein>
    <submittedName>
        <fullName evidence="2">Glycosyltransferase family 4 protein</fullName>
    </submittedName>
</protein>
<evidence type="ECO:0000259" key="1">
    <source>
        <dbReference type="Pfam" id="PF13524"/>
    </source>
</evidence>
<organism evidence="2 3">
    <name type="scientific">Agrococcus sediminis</name>
    <dbReference type="NCBI Taxonomy" id="2599924"/>
    <lineage>
        <taxon>Bacteria</taxon>
        <taxon>Bacillati</taxon>
        <taxon>Actinomycetota</taxon>
        <taxon>Actinomycetes</taxon>
        <taxon>Micrococcales</taxon>
        <taxon>Microbacteriaceae</taxon>
        <taxon>Agrococcus</taxon>
    </lineage>
</organism>
<gene>
    <name evidence="2" type="ORF">FQ330_11805</name>
</gene>
<reference evidence="2 3" key="1">
    <citation type="submission" date="2019-08" db="EMBL/GenBank/DDBJ databases">
        <title>Agrococcus lahaulensis sp. nov., isolated from a cold desert of the Indian Himalayas.</title>
        <authorList>
            <person name="Qu J.H."/>
        </authorList>
    </citation>
    <scope>NUCLEOTIDE SEQUENCE [LARGE SCALE GENOMIC DNA]</scope>
    <source>
        <strain evidence="2 3">NS18</strain>
    </source>
</reference>
<name>A0A5M8Q4Q2_9MICO</name>
<dbReference type="InterPro" id="IPR055259">
    <property type="entry name" value="YkvP/CgeB_Glyco_trans-like"/>
</dbReference>
<dbReference type="SUPFAM" id="SSF53756">
    <property type="entry name" value="UDP-Glycosyltransferase/glycogen phosphorylase"/>
    <property type="match status" value="1"/>
</dbReference>
<feature type="domain" description="Spore protein YkvP/CgeB glycosyl transferase-like" evidence="1">
    <location>
        <begin position="202"/>
        <end position="336"/>
    </location>
</feature>
<proteinExistence type="predicted"/>
<dbReference type="PANTHER" id="PTHR12526">
    <property type="entry name" value="GLYCOSYLTRANSFERASE"/>
    <property type="match status" value="1"/>
</dbReference>
<keyword evidence="2" id="KW-0808">Transferase</keyword>
<dbReference type="Proteomes" id="UP000323221">
    <property type="component" value="Unassembled WGS sequence"/>
</dbReference>
<dbReference type="Pfam" id="PF13524">
    <property type="entry name" value="Glyco_trans_1_2"/>
    <property type="match status" value="1"/>
</dbReference>
<dbReference type="Gene3D" id="3.40.50.2000">
    <property type="entry name" value="Glycogen Phosphorylase B"/>
    <property type="match status" value="2"/>
</dbReference>
<dbReference type="PANTHER" id="PTHR12526:SF636">
    <property type="entry name" value="BLL3647 PROTEIN"/>
    <property type="match status" value="1"/>
</dbReference>
<dbReference type="OrthoDB" id="9790710at2"/>